<dbReference type="Gene3D" id="3.90.700.10">
    <property type="entry name" value="Succinate dehydrogenase/fumarate reductase flavoprotein, catalytic domain"/>
    <property type="match status" value="1"/>
</dbReference>
<comment type="similarity">
    <text evidence="6">Belongs to the FAD-dependent oxidoreductase 2 family. 3-oxosteroid dehydrogenase subfamily.</text>
</comment>
<reference evidence="11" key="1">
    <citation type="submission" date="2017-08" db="EMBL/GenBank/DDBJ databases">
        <title>Direct submision.</title>
        <authorList>
            <person name="Kim S.-J."/>
            <person name="Rhee S.-K."/>
        </authorList>
    </citation>
    <scope>NUCLEOTIDE SEQUENCE [LARGE SCALE GENOMIC DNA]</scope>
    <source>
        <strain evidence="11">GI5</strain>
    </source>
</reference>
<dbReference type="GO" id="GO:0047571">
    <property type="term" value="F:3-oxosteroid 1-dehydrogenase activity"/>
    <property type="evidence" value="ECO:0007669"/>
    <property type="project" value="UniProtKB-EC"/>
</dbReference>
<dbReference type="InterPro" id="IPR027477">
    <property type="entry name" value="Succ_DH/fumarate_Rdtase_cat_sf"/>
</dbReference>
<proteinExistence type="inferred from homology"/>
<comment type="cofactor">
    <cofactor evidence="1">
        <name>FAD</name>
        <dbReference type="ChEBI" id="CHEBI:57692"/>
    </cofactor>
</comment>
<feature type="domain" description="FAD-dependent oxidoreductase 2 FAD-binding" evidence="9">
    <location>
        <begin position="19"/>
        <end position="555"/>
    </location>
</feature>
<evidence type="ECO:0000256" key="5">
    <source>
        <dbReference type="ARBA" id="ARBA00051951"/>
    </source>
</evidence>
<accession>A0A2K9LIU7</accession>
<dbReference type="PANTHER" id="PTHR43400">
    <property type="entry name" value="FUMARATE REDUCTASE"/>
    <property type="match status" value="1"/>
</dbReference>
<keyword evidence="3" id="KW-0274">FAD</keyword>
<name>A0A2K9LIU7_9GAMM</name>
<evidence type="ECO:0000256" key="6">
    <source>
        <dbReference type="ARBA" id="ARBA00061147"/>
    </source>
</evidence>
<dbReference type="PRINTS" id="PR00411">
    <property type="entry name" value="PNDRDTASEI"/>
</dbReference>
<dbReference type="InterPro" id="IPR050315">
    <property type="entry name" value="FAD-oxidoreductase_2"/>
</dbReference>
<evidence type="ECO:0000256" key="8">
    <source>
        <dbReference type="ARBA" id="ARBA00069709"/>
    </source>
</evidence>
<dbReference type="EC" id="1.3.99.4" evidence="7"/>
<evidence type="ECO:0000259" key="9">
    <source>
        <dbReference type="Pfam" id="PF00890"/>
    </source>
</evidence>
<evidence type="ECO:0000256" key="3">
    <source>
        <dbReference type="ARBA" id="ARBA00022827"/>
    </source>
</evidence>
<dbReference type="SUPFAM" id="SSF51905">
    <property type="entry name" value="FAD/NAD(P)-binding domain"/>
    <property type="match status" value="1"/>
</dbReference>
<dbReference type="RefSeq" id="WP_101893604.1">
    <property type="nucleotide sequence ID" value="NZ_CP022684.1"/>
</dbReference>
<dbReference type="PANTHER" id="PTHR43400:SF10">
    <property type="entry name" value="3-OXOSTEROID 1-DEHYDROGENASE"/>
    <property type="match status" value="1"/>
</dbReference>
<evidence type="ECO:0000313" key="11">
    <source>
        <dbReference type="Proteomes" id="UP000235116"/>
    </source>
</evidence>
<evidence type="ECO:0000256" key="2">
    <source>
        <dbReference type="ARBA" id="ARBA00022630"/>
    </source>
</evidence>
<dbReference type="Proteomes" id="UP000235116">
    <property type="component" value="Chromosome"/>
</dbReference>
<dbReference type="Pfam" id="PF00890">
    <property type="entry name" value="FAD_binding_2"/>
    <property type="match status" value="1"/>
</dbReference>
<evidence type="ECO:0000256" key="1">
    <source>
        <dbReference type="ARBA" id="ARBA00001974"/>
    </source>
</evidence>
<dbReference type="SUPFAM" id="SSF56425">
    <property type="entry name" value="Succinate dehydrogenase/fumarate reductase flavoprotein, catalytic domain"/>
    <property type="match status" value="1"/>
</dbReference>
<dbReference type="InterPro" id="IPR036188">
    <property type="entry name" value="FAD/NAD-bd_sf"/>
</dbReference>
<dbReference type="EMBL" id="CP022684">
    <property type="protein sequence ID" value="AUM12268.1"/>
    <property type="molecule type" value="Genomic_DNA"/>
</dbReference>
<keyword evidence="11" id="KW-1185">Reference proteome</keyword>
<protein>
    <recommendedName>
        <fullName evidence="8">3-oxosteroid 1-dehydrogenase</fullName>
        <ecNumber evidence="7">1.3.99.4</ecNumber>
    </recommendedName>
</protein>
<dbReference type="KEGG" id="kak:Kalk_07520"/>
<dbReference type="FunFam" id="3.50.50.60:FF:000208">
    <property type="entry name" value="3-ketosteroid dehydrogenase"/>
    <property type="match status" value="1"/>
</dbReference>
<evidence type="ECO:0000256" key="4">
    <source>
        <dbReference type="ARBA" id="ARBA00023002"/>
    </source>
</evidence>
<organism evidence="10 11">
    <name type="scientific">Ketobacter alkanivorans</name>
    <dbReference type="NCBI Taxonomy" id="1917421"/>
    <lineage>
        <taxon>Bacteria</taxon>
        <taxon>Pseudomonadati</taxon>
        <taxon>Pseudomonadota</taxon>
        <taxon>Gammaproteobacteria</taxon>
        <taxon>Pseudomonadales</taxon>
        <taxon>Ketobacteraceae</taxon>
        <taxon>Ketobacter</taxon>
    </lineage>
</organism>
<dbReference type="Gene3D" id="3.50.50.60">
    <property type="entry name" value="FAD/NAD(P)-binding domain"/>
    <property type="match status" value="2"/>
</dbReference>
<keyword evidence="2" id="KW-0285">Flavoprotein</keyword>
<comment type="catalytic activity">
    <reaction evidence="5">
        <text>a 3-oxosteroid + A = a 3-oxo-Delta(1)-steroid + AH2</text>
        <dbReference type="Rhea" id="RHEA:13329"/>
        <dbReference type="ChEBI" id="CHEBI:13193"/>
        <dbReference type="ChEBI" id="CHEBI:17499"/>
        <dbReference type="ChEBI" id="CHEBI:20156"/>
        <dbReference type="ChEBI" id="CHEBI:47788"/>
        <dbReference type="EC" id="1.3.99.4"/>
    </reaction>
</comment>
<sequence length="594" mass="64722">MAGNPQASQANGPFDQEVDLLVVGSGAGALTSAVVASIEGCKQVLVVEKSDRYGGTSAMSGGGIWIPNSHYARQEGVKDSPEEALQYLKAVIGDEVSEERLTTYVEKAAEMLEYLARNSRVAFESVPYSDYYPEMPGGKEGHRTHQPLPISAKHLKEHFLQLREPPPQVLVAGKLTMTMKEGRAFLTQAKGWMFTAVMMALRYYLDIPGRLKGKRSRRLTMGNALVGQLRWSMLDRGIDLWLQSPLESLIEENGVVLGAVINRNGKSLRVRARKGVVIGAGGFEHNLEMRKKYLPQPTNPDWSGSQINNTGDGIQAAMAIGAKTDMMQHAWWAPSVKIPKWDRPYVIFAERSLPGLVIVNKAGKRFQNEAAPYLESGLAFYTANKPDEPTFPSFVVFDATFRKKFPFGPIAPGYSMPDNRIGKRIWDVLVKADSIEALAEKIGVDAKGLKETVRKNNEYAKTGTDPEFHRGESFYDRYYGDARTSPNPCIAPISEAPYYALPIHPGDIGTKGGVLTDVNGRAVDEQGEVIAGLYVIGNSAASVMGSKYPGAGATLGPAMTFGYLAAKHAAKQQDLALAGKKNHNAQASEQAVQA</sequence>
<dbReference type="AlphaFoldDB" id="A0A2K9LIU7"/>
<dbReference type="GO" id="GO:0008202">
    <property type="term" value="P:steroid metabolic process"/>
    <property type="evidence" value="ECO:0007669"/>
    <property type="project" value="UniProtKB-ARBA"/>
</dbReference>
<dbReference type="OrthoDB" id="9813348at2"/>
<evidence type="ECO:0000313" key="10">
    <source>
        <dbReference type="EMBL" id="AUM12268.1"/>
    </source>
</evidence>
<dbReference type="InterPro" id="IPR003953">
    <property type="entry name" value="FAD-dep_OxRdtase_2_FAD-bd"/>
</dbReference>
<gene>
    <name evidence="10" type="ORF">Kalk_07520</name>
</gene>
<keyword evidence="4" id="KW-0560">Oxidoreductase</keyword>
<evidence type="ECO:0000256" key="7">
    <source>
        <dbReference type="ARBA" id="ARBA00066536"/>
    </source>
</evidence>